<dbReference type="AlphaFoldDB" id="A0A160PK97"/>
<reference evidence="1 2" key="1">
    <citation type="journal article" date="2016" name="Genome Announc.">
        <title>Complete Genome Sequence of Methylobacterium populi P-1M, Isolated from Pink-Pigmented Household Biofilm.</title>
        <authorList>
            <person name="Morohoshi T."/>
            <person name="Ikeda T."/>
        </authorList>
    </citation>
    <scope>NUCLEOTIDE SEQUENCE [LARGE SCALE GENOMIC DNA]</scope>
    <source>
        <strain evidence="1 2">P-1M</strain>
    </source>
</reference>
<sequence length="44" mass="4602">MIALAILSAFAGSVGIALLSRHLARLDEARDFAPTSHIAIGEEP</sequence>
<dbReference type="Proteomes" id="UP000218288">
    <property type="component" value="Chromosome"/>
</dbReference>
<proteinExistence type="predicted"/>
<gene>
    <name evidence="1" type="ORF">MPPM_4830</name>
</gene>
<evidence type="ECO:0000313" key="2">
    <source>
        <dbReference type="Proteomes" id="UP000218288"/>
    </source>
</evidence>
<dbReference type="RefSeq" id="WP_280176339.1">
    <property type="nucleotide sequence ID" value="NZ_AP014809.1"/>
</dbReference>
<organism evidence="1 2">
    <name type="scientific">Methylorubrum populi</name>
    <dbReference type="NCBI Taxonomy" id="223967"/>
    <lineage>
        <taxon>Bacteria</taxon>
        <taxon>Pseudomonadati</taxon>
        <taxon>Pseudomonadota</taxon>
        <taxon>Alphaproteobacteria</taxon>
        <taxon>Hyphomicrobiales</taxon>
        <taxon>Methylobacteriaceae</taxon>
        <taxon>Methylorubrum</taxon>
    </lineage>
</organism>
<accession>A0A160PK97</accession>
<protein>
    <submittedName>
        <fullName evidence="1">Uncharacterized protein</fullName>
    </submittedName>
</protein>
<evidence type="ECO:0000313" key="1">
    <source>
        <dbReference type="EMBL" id="BAU93435.1"/>
    </source>
</evidence>
<dbReference type="EMBL" id="AP014809">
    <property type="protein sequence ID" value="BAU93435.1"/>
    <property type="molecule type" value="Genomic_DNA"/>
</dbReference>
<name>A0A160PK97_9HYPH</name>